<protein>
    <submittedName>
        <fullName evidence="2">Uncharacterized protein</fullName>
    </submittedName>
</protein>
<accession>A0A7K4BZL7</accession>
<name>A0A7K4BZL7_9ARCH</name>
<proteinExistence type="predicted"/>
<evidence type="ECO:0000313" key="3">
    <source>
        <dbReference type="Proteomes" id="UP000526302"/>
    </source>
</evidence>
<feature type="coiled-coil region" evidence="1">
    <location>
        <begin position="308"/>
        <end position="335"/>
    </location>
</feature>
<keyword evidence="1" id="KW-0175">Coiled coil</keyword>
<dbReference type="AlphaFoldDB" id="A0A7K4BZL7"/>
<evidence type="ECO:0000256" key="1">
    <source>
        <dbReference type="SAM" id="Coils"/>
    </source>
</evidence>
<gene>
    <name evidence="2" type="ORF">GX950_02540</name>
</gene>
<dbReference type="Proteomes" id="UP000526302">
    <property type="component" value="Unassembled WGS sequence"/>
</dbReference>
<organism evidence="2 3">
    <name type="scientific">Candidatus Iainarchaeum sp</name>
    <dbReference type="NCBI Taxonomy" id="3101447"/>
    <lineage>
        <taxon>Archaea</taxon>
        <taxon>Candidatus Iainarchaeota</taxon>
        <taxon>Candidatus Iainarchaeia</taxon>
        <taxon>Candidatus Iainarchaeales</taxon>
        <taxon>Candidatus Iainarchaeaceae</taxon>
        <taxon>Candidatus Iainarchaeum</taxon>
    </lineage>
</organism>
<evidence type="ECO:0000313" key="2">
    <source>
        <dbReference type="EMBL" id="NMA44667.1"/>
    </source>
</evidence>
<dbReference type="EMBL" id="JAAZKV010000018">
    <property type="protein sequence ID" value="NMA44667.1"/>
    <property type="molecule type" value="Genomic_DNA"/>
</dbReference>
<comment type="caution">
    <text evidence="2">The sequence shown here is derived from an EMBL/GenBank/DDBJ whole genome shotgun (WGS) entry which is preliminary data.</text>
</comment>
<feature type="coiled-coil region" evidence="1">
    <location>
        <begin position="143"/>
        <end position="253"/>
    </location>
</feature>
<reference evidence="2 3" key="1">
    <citation type="journal article" date="2020" name="Biotechnol. Biofuels">
        <title>New insights from the biogas microbiome by comprehensive genome-resolved metagenomics of nearly 1600 species originating from multiple anaerobic digesters.</title>
        <authorList>
            <person name="Campanaro S."/>
            <person name="Treu L."/>
            <person name="Rodriguez-R L.M."/>
            <person name="Kovalovszki A."/>
            <person name="Ziels R.M."/>
            <person name="Maus I."/>
            <person name="Zhu X."/>
            <person name="Kougias P.G."/>
            <person name="Basile A."/>
            <person name="Luo G."/>
            <person name="Schluter A."/>
            <person name="Konstantinidis K.T."/>
            <person name="Angelidaki I."/>
        </authorList>
    </citation>
    <scope>NUCLEOTIDE SEQUENCE [LARGE SCALE GENOMIC DNA]</scope>
    <source>
        <strain evidence="2">AS22ysBPME_79</strain>
    </source>
</reference>
<sequence>MSFFNNIFSNIFNKKSKTNVYSTIELVNELDKELGKKRKKLEFTNAKKMAEIKFLHSKIITQIKDIQKKELNKKENERFNKAALTAKSHIEIQLMRMLEKINPTNVGNNLNDSRAYTEESINILVKEVIRFRKNIVYTSIYLKEEMKNLGETLQELLNNLQELKKEFDENLEYFEFEKIKEKIKSVEKLNKELKNQKNKIKECEERIKKNKFDLEKQEKKIEEFNSGKEFKKLEELENEKQKILNEKQSLKIELSSLLSSIDKPLQRFNQLVETGRWKLPREKQELLSAFIANPIIALKSDPKGVEFKKILTEIIQAIEEEKIELKEREKEKRLAALSEIISFNFFEKIFWKLNEIQVKQINIDKKIKECGVFETKNKMDTKLNEINKKTLLLIEEKNGEERKEKEIFEKMEKEKTTITNFGSKILKKTIIINNE</sequence>